<evidence type="ECO:0000313" key="1">
    <source>
        <dbReference type="EMBL" id="KAH6595441.1"/>
    </source>
</evidence>
<evidence type="ECO:0000313" key="2">
    <source>
        <dbReference type="Proteomes" id="UP001648503"/>
    </source>
</evidence>
<gene>
    <name evidence="1" type="ORF">BASA50_005819</name>
</gene>
<keyword evidence="2" id="KW-1185">Reference proteome</keyword>
<protein>
    <submittedName>
        <fullName evidence="1">Uncharacterized protein</fullName>
    </submittedName>
</protein>
<dbReference type="Proteomes" id="UP001648503">
    <property type="component" value="Unassembled WGS sequence"/>
</dbReference>
<comment type="caution">
    <text evidence="1">The sequence shown here is derived from an EMBL/GenBank/DDBJ whole genome shotgun (WGS) entry which is preliminary data.</text>
</comment>
<accession>A0ABQ8FC62</accession>
<sequence length="49" mass="5495">YQQFRNHDSDYWDAALDPGVENVYTWLHGGVLNGEADLDQLLVGRDCGA</sequence>
<dbReference type="EMBL" id="JAFCIX010000308">
    <property type="protein sequence ID" value="KAH6595441.1"/>
    <property type="molecule type" value="Genomic_DNA"/>
</dbReference>
<reference evidence="1 2" key="1">
    <citation type="submission" date="2021-02" db="EMBL/GenBank/DDBJ databases">
        <title>Variation within the Batrachochytrium salamandrivorans European outbreak.</title>
        <authorList>
            <person name="Kelly M."/>
            <person name="Pasmans F."/>
            <person name="Shea T.P."/>
            <person name="Munoz J.F."/>
            <person name="Carranza S."/>
            <person name="Cuomo C.A."/>
            <person name="Martel A."/>
        </authorList>
    </citation>
    <scope>NUCLEOTIDE SEQUENCE [LARGE SCALE GENOMIC DNA]</scope>
    <source>
        <strain evidence="1 2">AMFP18/2</strain>
    </source>
</reference>
<organism evidence="1 2">
    <name type="scientific">Batrachochytrium salamandrivorans</name>
    <dbReference type="NCBI Taxonomy" id="1357716"/>
    <lineage>
        <taxon>Eukaryota</taxon>
        <taxon>Fungi</taxon>
        <taxon>Fungi incertae sedis</taxon>
        <taxon>Chytridiomycota</taxon>
        <taxon>Chytridiomycota incertae sedis</taxon>
        <taxon>Chytridiomycetes</taxon>
        <taxon>Rhizophydiales</taxon>
        <taxon>Rhizophydiales incertae sedis</taxon>
        <taxon>Batrachochytrium</taxon>
    </lineage>
</organism>
<proteinExistence type="predicted"/>
<feature type="non-terminal residue" evidence="1">
    <location>
        <position position="1"/>
    </location>
</feature>
<name>A0ABQ8FC62_9FUNG</name>